<comment type="similarity">
    <text evidence="1">Belongs to the short-chain dehydrogenases/reductases (SDR) family.</text>
</comment>
<dbReference type="Pfam" id="PF00106">
    <property type="entry name" value="adh_short"/>
    <property type="match status" value="1"/>
</dbReference>
<dbReference type="PANTHER" id="PTHR42820">
    <property type="entry name" value="SHORT-CHAIN DEHYDROGENASE REDUCTASE"/>
    <property type="match status" value="1"/>
</dbReference>
<dbReference type="PRINTS" id="PR00081">
    <property type="entry name" value="GDHRDH"/>
</dbReference>
<accession>A0ABR2MFD3</accession>
<dbReference type="InterPro" id="IPR036291">
    <property type="entry name" value="NAD(P)-bd_dom_sf"/>
</dbReference>
<dbReference type="Proteomes" id="UP001412067">
    <property type="component" value="Unassembled WGS sequence"/>
</dbReference>
<dbReference type="EMBL" id="JBBWWR010000008">
    <property type="protein sequence ID" value="KAK8962862.1"/>
    <property type="molecule type" value="Genomic_DNA"/>
</dbReference>
<dbReference type="InterPro" id="IPR002347">
    <property type="entry name" value="SDR_fam"/>
</dbReference>
<sequence length="122" mass="13007">MIVVGSSAKLRLKGKVAVITGGASGIGEAVVLLFAAQGANVVIADILGDVREELQVVAVVALAVDNYGRIDNMLRNVGIVGSMASVLDHKKLMKIGLTFLLEEANPLKRWWPAVPCRKICRK</sequence>
<proteinExistence type="inferred from homology"/>
<name>A0ABR2MFD3_9ASPA</name>
<dbReference type="Gene3D" id="3.40.50.720">
    <property type="entry name" value="NAD(P)-binding Rossmann-like Domain"/>
    <property type="match status" value="1"/>
</dbReference>
<evidence type="ECO:0000256" key="1">
    <source>
        <dbReference type="ARBA" id="ARBA00006484"/>
    </source>
</evidence>
<evidence type="ECO:0000313" key="3">
    <source>
        <dbReference type="Proteomes" id="UP001412067"/>
    </source>
</evidence>
<dbReference type="PANTHER" id="PTHR42820:SF1">
    <property type="entry name" value="SHORT-CHAIN DEHYDROGENASE_REDUCTASE FAMILY PROTEIN"/>
    <property type="match status" value="1"/>
</dbReference>
<keyword evidence="3" id="KW-1185">Reference proteome</keyword>
<protein>
    <submittedName>
        <fullName evidence="2">Uncharacterized protein</fullName>
    </submittedName>
</protein>
<comment type="caution">
    <text evidence="2">The sequence shown here is derived from an EMBL/GenBank/DDBJ whole genome shotgun (WGS) entry which is preliminary data.</text>
</comment>
<gene>
    <name evidence="2" type="ORF">KSP40_PGU008645</name>
</gene>
<reference evidence="2 3" key="1">
    <citation type="journal article" date="2022" name="Nat. Plants">
        <title>Genomes of leafy and leafless Platanthera orchids illuminate the evolution of mycoheterotrophy.</title>
        <authorList>
            <person name="Li M.H."/>
            <person name="Liu K.W."/>
            <person name="Li Z."/>
            <person name="Lu H.C."/>
            <person name="Ye Q.L."/>
            <person name="Zhang D."/>
            <person name="Wang J.Y."/>
            <person name="Li Y.F."/>
            <person name="Zhong Z.M."/>
            <person name="Liu X."/>
            <person name="Yu X."/>
            <person name="Liu D.K."/>
            <person name="Tu X.D."/>
            <person name="Liu B."/>
            <person name="Hao Y."/>
            <person name="Liao X.Y."/>
            <person name="Jiang Y.T."/>
            <person name="Sun W.H."/>
            <person name="Chen J."/>
            <person name="Chen Y.Q."/>
            <person name="Ai Y."/>
            <person name="Zhai J.W."/>
            <person name="Wu S.S."/>
            <person name="Zhou Z."/>
            <person name="Hsiao Y.Y."/>
            <person name="Wu W.L."/>
            <person name="Chen Y.Y."/>
            <person name="Lin Y.F."/>
            <person name="Hsu J.L."/>
            <person name="Li C.Y."/>
            <person name="Wang Z.W."/>
            <person name="Zhao X."/>
            <person name="Zhong W.Y."/>
            <person name="Ma X.K."/>
            <person name="Ma L."/>
            <person name="Huang J."/>
            <person name="Chen G.Z."/>
            <person name="Huang M.Z."/>
            <person name="Huang L."/>
            <person name="Peng D.H."/>
            <person name="Luo Y.B."/>
            <person name="Zou S.Q."/>
            <person name="Chen S.P."/>
            <person name="Lan S."/>
            <person name="Tsai W.C."/>
            <person name="Van de Peer Y."/>
            <person name="Liu Z.J."/>
        </authorList>
    </citation>
    <scope>NUCLEOTIDE SEQUENCE [LARGE SCALE GENOMIC DNA]</scope>
    <source>
        <strain evidence="2">Lor288</strain>
    </source>
</reference>
<dbReference type="SUPFAM" id="SSF51735">
    <property type="entry name" value="NAD(P)-binding Rossmann-fold domains"/>
    <property type="match status" value="1"/>
</dbReference>
<organism evidence="2 3">
    <name type="scientific">Platanthera guangdongensis</name>
    <dbReference type="NCBI Taxonomy" id="2320717"/>
    <lineage>
        <taxon>Eukaryota</taxon>
        <taxon>Viridiplantae</taxon>
        <taxon>Streptophyta</taxon>
        <taxon>Embryophyta</taxon>
        <taxon>Tracheophyta</taxon>
        <taxon>Spermatophyta</taxon>
        <taxon>Magnoliopsida</taxon>
        <taxon>Liliopsida</taxon>
        <taxon>Asparagales</taxon>
        <taxon>Orchidaceae</taxon>
        <taxon>Orchidoideae</taxon>
        <taxon>Orchideae</taxon>
        <taxon>Orchidinae</taxon>
        <taxon>Platanthera</taxon>
    </lineage>
</organism>
<evidence type="ECO:0000313" key="2">
    <source>
        <dbReference type="EMBL" id="KAK8962862.1"/>
    </source>
</evidence>